<dbReference type="KEGG" id="lez:GLE_4691"/>
<protein>
    <submittedName>
        <fullName evidence="2">Uncharacterized protein</fullName>
    </submittedName>
</protein>
<feature type="region of interest" description="Disordered" evidence="1">
    <location>
        <begin position="16"/>
        <end position="38"/>
    </location>
</feature>
<dbReference type="Proteomes" id="UP000061569">
    <property type="component" value="Chromosome"/>
</dbReference>
<dbReference type="STRING" id="69.GLE_4691"/>
<sequence>MLREVLHLKHGAALRPRDLAAPKKAESKTRNYAPDRSV</sequence>
<dbReference type="EMBL" id="CP013140">
    <property type="protein sequence ID" value="ALN60032.1"/>
    <property type="molecule type" value="Genomic_DNA"/>
</dbReference>
<evidence type="ECO:0000256" key="1">
    <source>
        <dbReference type="SAM" id="MobiDB-lite"/>
    </source>
</evidence>
<reference evidence="2 3" key="1">
    <citation type="submission" date="2015-11" db="EMBL/GenBank/DDBJ databases">
        <title>Genome sequences of Lysobacter enzymogenes strain C3 and Lysobacter antibioticus ATCC 29479.</title>
        <authorList>
            <person name="Kobayashi D.Y."/>
        </authorList>
    </citation>
    <scope>NUCLEOTIDE SEQUENCE [LARGE SCALE GENOMIC DNA]</scope>
    <source>
        <strain evidence="2 3">C3</strain>
    </source>
</reference>
<evidence type="ECO:0000313" key="2">
    <source>
        <dbReference type="EMBL" id="ALN60032.1"/>
    </source>
</evidence>
<accession>A0A0S2DNB2</accession>
<dbReference type="AlphaFoldDB" id="A0A0S2DNB2"/>
<proteinExistence type="predicted"/>
<gene>
    <name evidence="2" type="ORF">GLE_4691</name>
</gene>
<dbReference type="PATRIC" id="fig|69.6.peg.4626"/>
<evidence type="ECO:0000313" key="3">
    <source>
        <dbReference type="Proteomes" id="UP000061569"/>
    </source>
</evidence>
<name>A0A0S2DNB2_LYSEN</name>
<feature type="compositionally biased region" description="Basic and acidic residues" evidence="1">
    <location>
        <begin position="16"/>
        <end position="29"/>
    </location>
</feature>
<organism evidence="2 3">
    <name type="scientific">Lysobacter enzymogenes</name>
    <dbReference type="NCBI Taxonomy" id="69"/>
    <lineage>
        <taxon>Bacteria</taxon>
        <taxon>Pseudomonadati</taxon>
        <taxon>Pseudomonadota</taxon>
        <taxon>Gammaproteobacteria</taxon>
        <taxon>Lysobacterales</taxon>
        <taxon>Lysobacteraceae</taxon>
        <taxon>Lysobacter</taxon>
    </lineage>
</organism>